<sequence length="83" mass="9536">MRSTPVAYLFWLFGLIGICGIHRFYTGRYWTGALWLLTIGLLGIGQIIDLFLIPGMVREANLERRVDYLEGRDYGSRQGHHHG</sequence>
<organism evidence="7 8">
    <name type="scientific">Ancylobacter novellus (strain ATCC 8093 / DSM 506 / JCM 20403 / CCM 1077 / IAM 12100 / NBRC 12443 / NCIMB 10456)</name>
    <name type="common">Starkeya novella</name>
    <dbReference type="NCBI Taxonomy" id="639283"/>
    <lineage>
        <taxon>Bacteria</taxon>
        <taxon>Pseudomonadati</taxon>
        <taxon>Pseudomonadota</taxon>
        <taxon>Alphaproteobacteria</taxon>
        <taxon>Hyphomicrobiales</taxon>
        <taxon>Xanthobacteraceae</taxon>
        <taxon>Ancylobacter</taxon>
    </lineage>
</organism>
<evidence type="ECO:0000256" key="1">
    <source>
        <dbReference type="ARBA" id="ARBA00004141"/>
    </source>
</evidence>
<dbReference type="Proteomes" id="UP000006633">
    <property type="component" value="Chromosome"/>
</dbReference>
<evidence type="ECO:0000256" key="3">
    <source>
        <dbReference type="ARBA" id="ARBA00022989"/>
    </source>
</evidence>
<dbReference type="Pfam" id="PF05154">
    <property type="entry name" value="TM2"/>
    <property type="match status" value="1"/>
</dbReference>
<keyword evidence="2 5" id="KW-0812">Transmembrane</keyword>
<dbReference type="EMBL" id="CP002026">
    <property type="protein sequence ID" value="ADH89873.1"/>
    <property type="molecule type" value="Genomic_DNA"/>
</dbReference>
<gene>
    <name evidence="7" type="ordered locus">Snov_2578</name>
</gene>
<evidence type="ECO:0000313" key="7">
    <source>
        <dbReference type="EMBL" id="ADH89873.1"/>
    </source>
</evidence>
<dbReference type="KEGG" id="sno:Snov_2578"/>
<comment type="subcellular location">
    <subcellularLocation>
        <location evidence="1">Membrane</location>
        <topology evidence="1">Multi-pass membrane protein</topology>
    </subcellularLocation>
</comment>
<evidence type="ECO:0000256" key="4">
    <source>
        <dbReference type="ARBA" id="ARBA00023136"/>
    </source>
</evidence>
<dbReference type="InterPro" id="IPR007829">
    <property type="entry name" value="TM2"/>
</dbReference>
<evidence type="ECO:0000256" key="2">
    <source>
        <dbReference type="ARBA" id="ARBA00022692"/>
    </source>
</evidence>
<evidence type="ECO:0000313" key="8">
    <source>
        <dbReference type="Proteomes" id="UP000006633"/>
    </source>
</evidence>
<dbReference type="PANTHER" id="PTHR21016">
    <property type="entry name" value="BETA-AMYLOID BINDING PROTEIN-RELATED"/>
    <property type="match status" value="1"/>
</dbReference>
<dbReference type="RefSeq" id="WP_013167377.1">
    <property type="nucleotide sequence ID" value="NC_014217.1"/>
</dbReference>
<dbReference type="eggNOG" id="COG2314">
    <property type="taxonomic scope" value="Bacteria"/>
</dbReference>
<dbReference type="AlphaFoldDB" id="D7A4L0"/>
<evidence type="ECO:0000259" key="6">
    <source>
        <dbReference type="Pfam" id="PF05154"/>
    </source>
</evidence>
<keyword evidence="4 5" id="KW-0472">Membrane</keyword>
<dbReference type="HOGENOM" id="CLU_193857_0_0_5"/>
<evidence type="ECO:0000256" key="5">
    <source>
        <dbReference type="SAM" id="Phobius"/>
    </source>
</evidence>
<accession>D7A4L0</accession>
<dbReference type="PANTHER" id="PTHR21016:SF25">
    <property type="entry name" value="TM2 DOMAIN-CONTAINING PROTEIN DDB_G0277895-RELATED"/>
    <property type="match status" value="1"/>
</dbReference>
<dbReference type="InterPro" id="IPR050932">
    <property type="entry name" value="TM2D1-3-like"/>
</dbReference>
<feature type="domain" description="TM2" evidence="6">
    <location>
        <begin position="3"/>
        <end position="51"/>
    </location>
</feature>
<dbReference type="OrthoDB" id="2004788at2"/>
<keyword evidence="3 5" id="KW-1133">Transmembrane helix</keyword>
<feature type="transmembrane region" description="Helical" evidence="5">
    <location>
        <begin position="6"/>
        <end position="25"/>
    </location>
</feature>
<proteinExistence type="predicted"/>
<name>D7A4L0_ANCN5</name>
<dbReference type="STRING" id="639283.Snov_2578"/>
<reference evidence="7 8" key="1">
    <citation type="journal article" date="2012" name="Stand. Genomic Sci.">
        <title>Complete genome sequence of the facultatively chemolithoautotrophic and methylotrophic alpha Proteobacterium Starkeya novella type strain (ATCC 8093(T)).</title>
        <authorList>
            <person name="Kappler U."/>
            <person name="Davenport K."/>
            <person name="Beatson S."/>
            <person name="Lucas S."/>
            <person name="Lapidus A."/>
            <person name="Copeland A."/>
            <person name="Berry K.W."/>
            <person name="Glavina Del Rio T."/>
            <person name="Hammon N."/>
            <person name="Dalin E."/>
            <person name="Tice H."/>
            <person name="Pitluck S."/>
            <person name="Richardson P."/>
            <person name="Bruce D."/>
            <person name="Goodwin L.A."/>
            <person name="Han C."/>
            <person name="Tapia R."/>
            <person name="Detter J.C."/>
            <person name="Chang Y.J."/>
            <person name="Jeffries C.D."/>
            <person name="Land M."/>
            <person name="Hauser L."/>
            <person name="Kyrpides N.C."/>
            <person name="Goker M."/>
            <person name="Ivanova N."/>
            <person name="Klenk H.P."/>
            <person name="Woyke T."/>
        </authorList>
    </citation>
    <scope>NUCLEOTIDE SEQUENCE [LARGE SCALE GENOMIC DNA]</scope>
    <source>
        <strain evidence="8">ATCC 8093 / DSM 506 / JCM 20403 / CCM 1077 / IAM 12100 / NBRC 12443 / NCIMB 10456</strain>
    </source>
</reference>
<keyword evidence="8" id="KW-1185">Reference proteome</keyword>
<protein>
    <submittedName>
        <fullName evidence="7">TM2 domain containing protein</fullName>
    </submittedName>
</protein>
<dbReference type="GO" id="GO:0016020">
    <property type="term" value="C:membrane"/>
    <property type="evidence" value="ECO:0007669"/>
    <property type="project" value="UniProtKB-SubCell"/>
</dbReference>
<feature type="transmembrane region" description="Helical" evidence="5">
    <location>
        <begin position="32"/>
        <end position="53"/>
    </location>
</feature>